<accession>A0A6F8U1Q3</accession>
<keyword evidence="2" id="KW-1185">Reference proteome</keyword>
<dbReference type="EMBL" id="AP022843">
    <property type="protein sequence ID" value="BCB07066.1"/>
    <property type="molecule type" value="Genomic_DNA"/>
</dbReference>
<evidence type="ECO:0000313" key="1">
    <source>
        <dbReference type="EMBL" id="BCB07066.1"/>
    </source>
</evidence>
<protein>
    <recommendedName>
        <fullName evidence="3">HEPN domain-containing protein</fullName>
    </recommendedName>
</protein>
<organism evidence="1 2">
    <name type="scientific">Halomonas hydrothermalis</name>
    <dbReference type="NCBI Taxonomy" id="115561"/>
    <lineage>
        <taxon>Bacteria</taxon>
        <taxon>Pseudomonadati</taxon>
        <taxon>Pseudomonadota</taxon>
        <taxon>Gammaproteobacteria</taxon>
        <taxon>Oceanospirillales</taxon>
        <taxon>Halomonadaceae</taxon>
        <taxon>Halomonas</taxon>
    </lineage>
</organism>
<proteinExistence type="predicted"/>
<dbReference type="AlphaFoldDB" id="A0A6F8U1Q3"/>
<evidence type="ECO:0008006" key="3">
    <source>
        <dbReference type="Google" id="ProtNLM"/>
    </source>
</evidence>
<gene>
    <name evidence="1" type="ORF">HHSLTHF2_09560</name>
</gene>
<name>A0A6F8U1Q3_9GAMM</name>
<reference evidence="1 2" key="1">
    <citation type="submission" date="2020-03" db="EMBL/GenBank/DDBJ databases">
        <title>Complete Genome Sequence of Halomonas hydrothermalis Strain Slthf2, Halophilic Bacterium Isolated from Deep-Sea Hydrothermal-Vent Environments.</title>
        <authorList>
            <person name="Takeyama N."/>
            <person name="Huang M."/>
            <person name="Sato K."/>
            <person name="Galipon J."/>
            <person name="Arakawa K."/>
        </authorList>
    </citation>
    <scope>NUCLEOTIDE SEQUENCE [LARGE SCALE GENOMIC DNA]</scope>
    <source>
        <strain evidence="1 2">Slthf2</strain>
    </source>
</reference>
<dbReference type="Proteomes" id="UP000502259">
    <property type="component" value="Chromosome"/>
</dbReference>
<evidence type="ECO:0000313" key="2">
    <source>
        <dbReference type="Proteomes" id="UP000502259"/>
    </source>
</evidence>
<dbReference type="RefSeq" id="WP_172420203.1">
    <property type="nucleotide sequence ID" value="NZ_AP022843.1"/>
</dbReference>
<sequence length="170" mass="19990">MDLYNKQFELRQETPAYWHNKSHDLLVSARTLWKAMNNERELEINCWSTYKMLMGMSLELLFKAHCVGAGVSFGATHDLVSLAKTANFTTSKEENGILNVLSEYIIWDGRYPTPKKPQHLENHWRNQNKVLNDKKNLGSLTVQVSNNKLDFENLLPFWRKYSDLFMDRYN</sequence>